<keyword evidence="3 9" id="KW-0853">WD repeat</keyword>
<dbReference type="PROSITE" id="PS50294">
    <property type="entry name" value="WD_REPEATS_REGION"/>
    <property type="match status" value="3"/>
</dbReference>
<feature type="compositionally biased region" description="Polar residues" evidence="10">
    <location>
        <begin position="950"/>
        <end position="960"/>
    </location>
</feature>
<evidence type="ECO:0000259" key="13">
    <source>
        <dbReference type="Pfam" id="PF07993"/>
    </source>
</evidence>
<dbReference type="SMART" id="SM00320">
    <property type="entry name" value="WD40"/>
    <property type="match status" value="6"/>
</dbReference>
<dbReference type="Pfam" id="PF24105">
    <property type="entry name" value="Beta-prop_CAF1B_HIR1"/>
    <property type="match status" value="1"/>
</dbReference>
<dbReference type="CDD" id="cd00200">
    <property type="entry name" value="WD40"/>
    <property type="match status" value="1"/>
</dbReference>
<dbReference type="CDD" id="cd09071">
    <property type="entry name" value="FAR_C"/>
    <property type="match status" value="1"/>
</dbReference>
<feature type="domain" description="Thioester reductase (TE)" evidence="13">
    <location>
        <begin position="1057"/>
        <end position="1359"/>
    </location>
</feature>
<dbReference type="InterPro" id="IPR055410">
    <property type="entry name" value="Beta-prop_CAF1B_HIR1"/>
</dbReference>
<dbReference type="SUPFAM" id="SSF51735">
    <property type="entry name" value="NAD(P)-binding Rossmann-fold domains"/>
    <property type="match status" value="1"/>
</dbReference>
<dbReference type="Pfam" id="PF07569">
    <property type="entry name" value="Hira"/>
    <property type="match status" value="1"/>
</dbReference>
<comment type="subcellular location">
    <subcellularLocation>
        <location evidence="1">Nucleus</location>
    </subcellularLocation>
</comment>
<evidence type="ECO:0000259" key="11">
    <source>
        <dbReference type="Pfam" id="PF03015"/>
    </source>
</evidence>
<dbReference type="SUPFAM" id="SSF50978">
    <property type="entry name" value="WD40 repeat-like"/>
    <property type="match status" value="1"/>
</dbReference>
<dbReference type="Pfam" id="PF07993">
    <property type="entry name" value="NAD_binding_4"/>
    <property type="match status" value="1"/>
</dbReference>
<dbReference type="FunFam" id="2.130.10.10:FF:000418">
    <property type="entry name" value="Protein HIRA"/>
    <property type="match status" value="1"/>
</dbReference>
<evidence type="ECO:0000256" key="5">
    <source>
        <dbReference type="ARBA" id="ARBA00022853"/>
    </source>
</evidence>
<evidence type="ECO:0000256" key="6">
    <source>
        <dbReference type="ARBA" id="ARBA00023015"/>
    </source>
</evidence>
<feature type="repeat" description="WD" evidence="9">
    <location>
        <begin position="62"/>
        <end position="92"/>
    </location>
</feature>
<evidence type="ECO:0000313" key="15">
    <source>
        <dbReference type="EMBL" id="VFU41420.1"/>
    </source>
</evidence>
<feature type="domain" description="Fatty acyl-CoA reductase C-terminal" evidence="11">
    <location>
        <begin position="1441"/>
        <end position="1532"/>
    </location>
</feature>
<dbReference type="GO" id="GO:0006355">
    <property type="term" value="P:regulation of DNA-templated transcription"/>
    <property type="evidence" value="ECO:0007669"/>
    <property type="project" value="InterPro"/>
</dbReference>
<dbReference type="GO" id="GO:0006351">
    <property type="term" value="P:DNA-templated transcription"/>
    <property type="evidence" value="ECO:0007669"/>
    <property type="project" value="InterPro"/>
</dbReference>
<evidence type="ECO:0000256" key="4">
    <source>
        <dbReference type="ARBA" id="ARBA00022737"/>
    </source>
</evidence>
<evidence type="ECO:0000256" key="2">
    <source>
        <dbReference type="ARBA" id="ARBA00007306"/>
    </source>
</evidence>
<dbReference type="FunFam" id="2.130.10.10:FF:000354">
    <property type="entry name" value="Protein HIRA"/>
    <property type="match status" value="1"/>
</dbReference>
<dbReference type="InterPro" id="IPR015943">
    <property type="entry name" value="WD40/YVTN_repeat-like_dom_sf"/>
</dbReference>
<dbReference type="InterPro" id="IPR036322">
    <property type="entry name" value="WD40_repeat_dom_sf"/>
</dbReference>
<dbReference type="InterPro" id="IPR001680">
    <property type="entry name" value="WD40_rpt"/>
</dbReference>
<keyword evidence="7" id="KW-0804">Transcription</keyword>
<dbReference type="PROSITE" id="PS00678">
    <property type="entry name" value="WD_REPEATS_1"/>
    <property type="match status" value="1"/>
</dbReference>
<dbReference type="PROSITE" id="PS50082">
    <property type="entry name" value="WD_REPEATS_2"/>
    <property type="match status" value="4"/>
</dbReference>
<reference evidence="15" key="1">
    <citation type="submission" date="2019-03" db="EMBL/GenBank/DDBJ databases">
        <authorList>
            <person name="Mank J."/>
            <person name="Almeida P."/>
        </authorList>
    </citation>
    <scope>NUCLEOTIDE SEQUENCE</scope>
    <source>
        <strain evidence="15">78183</strain>
    </source>
</reference>
<evidence type="ECO:0000259" key="14">
    <source>
        <dbReference type="Pfam" id="PF24105"/>
    </source>
</evidence>
<protein>
    <submittedName>
        <fullName evidence="15">Uncharacterized protein</fullName>
    </submittedName>
</protein>
<feature type="region of interest" description="Disordered" evidence="10">
    <location>
        <begin position="436"/>
        <end position="476"/>
    </location>
</feature>
<proteinExistence type="inferred from homology"/>
<feature type="domain" description="Protein HIRA-like C-terminal" evidence="12">
    <location>
        <begin position="678"/>
        <end position="874"/>
    </location>
</feature>
<evidence type="ECO:0000256" key="1">
    <source>
        <dbReference type="ARBA" id="ARBA00004123"/>
    </source>
</evidence>
<dbReference type="Pfam" id="PF03015">
    <property type="entry name" value="Sterile"/>
    <property type="match status" value="1"/>
</dbReference>
<sequence>MIAEKPSWVRHEGMQIFSIDIQPGGYRFATGGGDHKVRIWNMNSVSRDLEINEPTQRLLATLRDHFGSVNCVRWAKHGRYVASGSDDQVILVHEQKPGSGTTEFGSGEPPDVENWKVAMTLRGHTADVVDLNWSPDDSILASGSLDNTIHIWNMSNGICTAVLRGHSSLVKGVTWDPIGSFIASQSDDKTVIIWRTSDWSLAHRTDGHWNKSLGSTFFRRLGWSPCGHFITTTHGFQKPRHSAPVLERGEWAATFDFLGHNAPIIVVKFNHSMFRRNFANAQEVKAAQVGWTNGASKIGGKESQPYNVIAIGSQDRTITVWTTASPRPLFVAKHFFTQSVVDLSWSPDGYSLFACSLDGSVATLHFDAKELGHKLSDTELDEFKRSRYGRQANLVESAAQLLLEASAKETTNKKVALDIQRSQIPVKPSVDLGVITKTPEPRVDGGKKSGGATGDGLNKVPTPAQVSSPVKQREYRRADGRKRIIPEAVGVPNQPEKMTGEAQPQSLDFPQVSSDHRKVENGIGSVDRGLQESSIRGTLVRSSDLKERSAVTARATVTESLVIEKVPGSAGRDGSINVELSGSVKASSSCSTPLSIRVFDKKIGEDAIPISLEARPREHAVNDIVGVGNTCMMKETEIVCTRGAETLWSDRISGKATVLAGNANFWAVGCEDGCLQCGRRAMPTMMLGSAATFVDCDECWKLLLVTRKGSLYVWDLFSRSCLLQDSLASLITSDPNSVKGTIKVISVKLSKSGSPLVVLATRHAFLFDMSLLCWLRVADDCFPASNFATSWNLGSIQSGELAALQVDVRKFLARKPGWSRVTDDGVQTRAHLEAQLESSLALKSPNEYRQCLLSYIRFLAREADESRLREVCESFLGPPTGMAETTSLDAKTVPWDPCVLGMRKHKLLREDILPAMASNRKVQRLLNEFMDLLSEYESAETKLDQKTPILPTTSQQATSRMDSDRPVTEKMDTTPQAIDHTNSAQTAKDHEDPNPIITGEADCTPLANDQVDTCPMVTDKLGSASTQNTNFHLALSLSLAMEFGSVVQFLENKTILITGATGFLAKILLEKILRVQPNVKKIYLLLRAADTKSASQRLQNEILGKDLFILLKEKWGADLNSFISKKIVLVPGDISYDDDLGVKDSDLREEIWSQLDVAVNLAATTNFYERYDVALGINTMGAKHVLCFAKKCVKLKVLVHVSTAYVAGEREGLILETACGMGDALNGVSGLDIDEEKRLVDRKLNELRAEGATSEAIKEAMKDMGIERAKVYGWPNTYVFTKAMGEMLVGDLKENLSVAIIRPSIVTSTLKEPFPGWVEGIRTIDSLAIGYAKGRLTFFLGDVTGIIDVIPADMVVNAIAVAMVAHANRPFDDAIYHVGSSVRNPLTYSNLQDFGFHYFSENPWTGKDGKPVKVGKIKVLSSMANFHRYMAIRYLLLLKGLEVANTAFCHYFEDTYRDLNRKIKFVMKLAELYRPYLFFRGVFDDMNTEKLRMAAEENNIETDMFSFDPKGIVWEDYFTKIHIPGVVKYEFK</sequence>
<evidence type="ECO:0000256" key="8">
    <source>
        <dbReference type="ARBA" id="ARBA00023242"/>
    </source>
</evidence>
<dbReference type="InterPro" id="IPR036291">
    <property type="entry name" value="NAD(P)-bd_dom_sf"/>
</dbReference>
<dbReference type="InterPro" id="IPR031120">
    <property type="entry name" value="HIR1-like"/>
</dbReference>
<organism evidence="15">
    <name type="scientific">Salix viminalis</name>
    <name type="common">Common osier</name>
    <name type="synonym">Basket willow</name>
    <dbReference type="NCBI Taxonomy" id="40686"/>
    <lineage>
        <taxon>Eukaryota</taxon>
        <taxon>Viridiplantae</taxon>
        <taxon>Streptophyta</taxon>
        <taxon>Embryophyta</taxon>
        <taxon>Tracheophyta</taxon>
        <taxon>Spermatophyta</taxon>
        <taxon>Magnoliopsida</taxon>
        <taxon>eudicotyledons</taxon>
        <taxon>Gunneridae</taxon>
        <taxon>Pentapetalae</taxon>
        <taxon>rosids</taxon>
        <taxon>fabids</taxon>
        <taxon>Malpighiales</taxon>
        <taxon>Salicaceae</taxon>
        <taxon>Saliceae</taxon>
        <taxon>Salix</taxon>
    </lineage>
</organism>
<dbReference type="Gene3D" id="3.40.50.720">
    <property type="entry name" value="NAD(P)-binding Rossmann-like Domain"/>
    <property type="match status" value="1"/>
</dbReference>
<feature type="repeat" description="WD" evidence="9">
    <location>
        <begin position="121"/>
        <end position="162"/>
    </location>
</feature>
<dbReference type="PANTHER" id="PTHR13831:SF0">
    <property type="entry name" value="PROTEIN HIRA"/>
    <property type="match status" value="1"/>
</dbReference>
<comment type="similarity">
    <text evidence="2">Belongs to the WD repeat HIR1 family.</text>
</comment>
<dbReference type="GO" id="GO:0000785">
    <property type="term" value="C:chromatin"/>
    <property type="evidence" value="ECO:0007669"/>
    <property type="project" value="TreeGrafter"/>
</dbReference>
<dbReference type="EMBL" id="CAADRP010001563">
    <property type="protein sequence ID" value="VFU41420.1"/>
    <property type="molecule type" value="Genomic_DNA"/>
</dbReference>
<feature type="region of interest" description="Disordered" evidence="10">
    <location>
        <begin position="946"/>
        <end position="970"/>
    </location>
</feature>
<dbReference type="InterPro" id="IPR033640">
    <property type="entry name" value="FAR_C"/>
</dbReference>
<dbReference type="Gene3D" id="2.130.10.10">
    <property type="entry name" value="YVTN repeat-like/Quinoprotein amine dehydrogenase"/>
    <property type="match status" value="2"/>
</dbReference>
<dbReference type="InterPro" id="IPR019775">
    <property type="entry name" value="WD40_repeat_CS"/>
</dbReference>
<evidence type="ECO:0000256" key="9">
    <source>
        <dbReference type="PROSITE-ProRule" id="PRU00221"/>
    </source>
</evidence>
<evidence type="ECO:0000256" key="10">
    <source>
        <dbReference type="SAM" id="MobiDB-lite"/>
    </source>
</evidence>
<dbReference type="GO" id="GO:0005634">
    <property type="term" value="C:nucleus"/>
    <property type="evidence" value="ECO:0007669"/>
    <property type="project" value="UniProtKB-SubCell"/>
</dbReference>
<feature type="region of interest" description="Disordered" evidence="10">
    <location>
        <begin position="492"/>
        <end position="516"/>
    </location>
</feature>
<feature type="repeat" description="WD" evidence="9">
    <location>
        <begin position="163"/>
        <end position="204"/>
    </location>
</feature>
<keyword evidence="8" id="KW-0539">Nucleus</keyword>
<keyword evidence="4" id="KW-0677">Repeat</keyword>
<keyword evidence="6" id="KW-0805">Transcription regulation</keyword>
<keyword evidence="5" id="KW-0156">Chromatin regulator</keyword>
<dbReference type="GO" id="GO:0000417">
    <property type="term" value="C:HIR complex"/>
    <property type="evidence" value="ECO:0007669"/>
    <property type="project" value="TreeGrafter"/>
</dbReference>
<evidence type="ECO:0000256" key="3">
    <source>
        <dbReference type="ARBA" id="ARBA00022574"/>
    </source>
</evidence>
<feature type="repeat" description="WD" evidence="9">
    <location>
        <begin position="9"/>
        <end position="44"/>
    </location>
</feature>
<feature type="compositionally biased region" description="Basic and acidic residues" evidence="10">
    <location>
        <begin position="961"/>
        <end position="970"/>
    </location>
</feature>
<dbReference type="GO" id="GO:0031491">
    <property type="term" value="F:nucleosome binding"/>
    <property type="evidence" value="ECO:0007669"/>
    <property type="project" value="TreeGrafter"/>
</dbReference>
<dbReference type="PANTHER" id="PTHR13831">
    <property type="entry name" value="MEMBER OF THE HIR1 FAMILY OF WD-REPEAT PROTEINS"/>
    <property type="match status" value="1"/>
</dbReference>
<name>A0A6N2LLP9_SALVM</name>
<dbReference type="CDD" id="cd05236">
    <property type="entry name" value="FAR-N_SDR_e"/>
    <property type="match status" value="1"/>
</dbReference>
<feature type="compositionally biased region" description="Polar residues" evidence="10">
    <location>
        <begin position="502"/>
        <end position="513"/>
    </location>
</feature>
<dbReference type="InterPro" id="IPR013120">
    <property type="entry name" value="FAR_NAD-bd"/>
</dbReference>
<dbReference type="GO" id="GO:0006338">
    <property type="term" value="P:chromatin remodeling"/>
    <property type="evidence" value="ECO:0007669"/>
    <property type="project" value="InterPro"/>
</dbReference>
<evidence type="ECO:0000256" key="7">
    <source>
        <dbReference type="ARBA" id="ARBA00023163"/>
    </source>
</evidence>
<feature type="domain" description="CAF1B/HIR1 beta-propeller" evidence="14">
    <location>
        <begin position="10"/>
        <end position="371"/>
    </location>
</feature>
<gene>
    <name evidence="15" type="ORF">SVIM_LOCUS243635</name>
</gene>
<dbReference type="InterPro" id="IPR011494">
    <property type="entry name" value="HIRA-like_C"/>
</dbReference>
<accession>A0A6N2LLP9</accession>
<evidence type="ECO:0000259" key="12">
    <source>
        <dbReference type="Pfam" id="PF07569"/>
    </source>
</evidence>